<dbReference type="AlphaFoldDB" id="A0A5B7DCE9"/>
<feature type="compositionally biased region" description="Basic and acidic residues" evidence="1">
    <location>
        <begin position="19"/>
        <end position="39"/>
    </location>
</feature>
<keyword evidence="3" id="KW-1185">Reference proteome</keyword>
<dbReference type="EMBL" id="VSRR010000741">
    <property type="protein sequence ID" value="MPC19122.1"/>
    <property type="molecule type" value="Genomic_DNA"/>
</dbReference>
<feature type="region of interest" description="Disordered" evidence="1">
    <location>
        <begin position="1"/>
        <end position="61"/>
    </location>
</feature>
<gene>
    <name evidence="2" type="ORF">E2C01_012030</name>
</gene>
<organism evidence="2 3">
    <name type="scientific">Portunus trituberculatus</name>
    <name type="common">Swimming crab</name>
    <name type="synonym">Neptunus trituberculatus</name>
    <dbReference type="NCBI Taxonomy" id="210409"/>
    <lineage>
        <taxon>Eukaryota</taxon>
        <taxon>Metazoa</taxon>
        <taxon>Ecdysozoa</taxon>
        <taxon>Arthropoda</taxon>
        <taxon>Crustacea</taxon>
        <taxon>Multicrustacea</taxon>
        <taxon>Malacostraca</taxon>
        <taxon>Eumalacostraca</taxon>
        <taxon>Eucarida</taxon>
        <taxon>Decapoda</taxon>
        <taxon>Pleocyemata</taxon>
        <taxon>Brachyura</taxon>
        <taxon>Eubrachyura</taxon>
        <taxon>Portunoidea</taxon>
        <taxon>Portunidae</taxon>
        <taxon>Portuninae</taxon>
        <taxon>Portunus</taxon>
    </lineage>
</organism>
<dbReference type="Proteomes" id="UP000324222">
    <property type="component" value="Unassembled WGS sequence"/>
</dbReference>
<name>A0A5B7DCE9_PORTR</name>
<comment type="caution">
    <text evidence="2">The sequence shown here is derived from an EMBL/GenBank/DDBJ whole genome shotgun (WGS) entry which is preliminary data.</text>
</comment>
<sequence>MKQGQGMKKEGGIWVSEEETGKEKEGGSDEKKNGERGKEGQGGGERAVEETAEGESFVLEN</sequence>
<evidence type="ECO:0000256" key="1">
    <source>
        <dbReference type="SAM" id="MobiDB-lite"/>
    </source>
</evidence>
<reference evidence="2 3" key="1">
    <citation type="submission" date="2019-05" db="EMBL/GenBank/DDBJ databases">
        <title>Another draft genome of Portunus trituberculatus and its Hox gene families provides insights of decapod evolution.</title>
        <authorList>
            <person name="Jeong J.-H."/>
            <person name="Song I."/>
            <person name="Kim S."/>
            <person name="Choi T."/>
            <person name="Kim D."/>
            <person name="Ryu S."/>
            <person name="Kim W."/>
        </authorList>
    </citation>
    <scope>NUCLEOTIDE SEQUENCE [LARGE SCALE GENOMIC DNA]</scope>
    <source>
        <tissue evidence="2">Muscle</tissue>
    </source>
</reference>
<protein>
    <submittedName>
        <fullName evidence="2">Uncharacterized protein</fullName>
    </submittedName>
</protein>
<evidence type="ECO:0000313" key="2">
    <source>
        <dbReference type="EMBL" id="MPC19122.1"/>
    </source>
</evidence>
<accession>A0A5B7DCE9</accession>
<proteinExistence type="predicted"/>
<evidence type="ECO:0000313" key="3">
    <source>
        <dbReference type="Proteomes" id="UP000324222"/>
    </source>
</evidence>